<evidence type="ECO:0000256" key="9">
    <source>
        <dbReference type="ARBA" id="ARBA00047469"/>
    </source>
</evidence>
<keyword evidence="3" id="KW-0963">Cytoplasm</keyword>
<dbReference type="InterPro" id="IPR013155">
    <property type="entry name" value="M/V/L/I-tRNA-synth_anticd-bd"/>
</dbReference>
<dbReference type="InterPro" id="IPR014729">
    <property type="entry name" value="Rossmann-like_a/b/a_fold"/>
</dbReference>
<dbReference type="InterPro" id="IPR001412">
    <property type="entry name" value="aa-tRNA-synth_I_CS"/>
</dbReference>
<dbReference type="InterPro" id="IPR025709">
    <property type="entry name" value="Leu_tRNA-synth_edit"/>
</dbReference>
<evidence type="ECO:0000256" key="5">
    <source>
        <dbReference type="ARBA" id="ARBA00022741"/>
    </source>
</evidence>
<keyword evidence="6 11" id="KW-0067">ATP-binding</keyword>
<feature type="domain" description="Aminoacyl-tRNA synthetase class Ia" evidence="12">
    <location>
        <begin position="419"/>
        <end position="614"/>
    </location>
</feature>
<comment type="caution">
    <text evidence="15">The sequence shown here is derived from an EMBL/GenBank/DDBJ whole genome shotgun (WGS) entry which is preliminary data.</text>
</comment>
<feature type="domain" description="Aminoacyl-tRNA synthetase class Ia" evidence="12">
    <location>
        <begin position="17"/>
        <end position="221"/>
    </location>
</feature>
<dbReference type="Pfam" id="PF13603">
    <property type="entry name" value="tRNA-synt_1_2"/>
    <property type="match status" value="1"/>
</dbReference>
<dbReference type="InterPro" id="IPR002302">
    <property type="entry name" value="Leu-tRNA-ligase"/>
</dbReference>
<keyword evidence="5 11" id="KW-0547">Nucleotide-binding</keyword>
<protein>
    <recommendedName>
        <fullName evidence="2 10">Leucine--tRNA ligase</fullName>
        <ecNumber evidence="2 10">6.1.1.4</ecNumber>
    </recommendedName>
</protein>
<dbReference type="PROSITE" id="PS00178">
    <property type="entry name" value="AA_TRNA_LIGASE_I"/>
    <property type="match status" value="1"/>
</dbReference>
<dbReference type="PANTHER" id="PTHR43740:SF2">
    <property type="entry name" value="LEUCINE--TRNA LIGASE, MITOCHONDRIAL"/>
    <property type="match status" value="1"/>
</dbReference>
<dbReference type="CDD" id="cd00812">
    <property type="entry name" value="LeuRS_core"/>
    <property type="match status" value="1"/>
</dbReference>
<dbReference type="InterPro" id="IPR009008">
    <property type="entry name" value="Val/Leu/Ile-tRNA-synth_edit"/>
</dbReference>
<keyword evidence="8 11" id="KW-0030">Aminoacyl-tRNA synthetase</keyword>
<dbReference type="Proteomes" id="UP000740557">
    <property type="component" value="Unassembled WGS sequence"/>
</dbReference>
<dbReference type="SUPFAM" id="SSF47323">
    <property type="entry name" value="Anticodon-binding domain of a subclass of class I aminoacyl-tRNA synthetases"/>
    <property type="match status" value="1"/>
</dbReference>
<dbReference type="Pfam" id="PF08264">
    <property type="entry name" value="Anticodon_1"/>
    <property type="match status" value="1"/>
</dbReference>
<dbReference type="FunFam" id="3.10.20.590:FF:000001">
    <property type="entry name" value="Leucine--tRNA ligase"/>
    <property type="match status" value="1"/>
</dbReference>
<dbReference type="SUPFAM" id="SSF50677">
    <property type="entry name" value="ValRS/IleRS/LeuRS editing domain"/>
    <property type="match status" value="1"/>
</dbReference>
<dbReference type="EMBL" id="JAGQNX010000037">
    <property type="protein sequence ID" value="MCA9308123.1"/>
    <property type="molecule type" value="Genomic_DNA"/>
</dbReference>
<evidence type="ECO:0000256" key="3">
    <source>
        <dbReference type="ARBA" id="ARBA00022490"/>
    </source>
</evidence>
<evidence type="ECO:0000313" key="15">
    <source>
        <dbReference type="EMBL" id="MCA9308123.1"/>
    </source>
</evidence>
<name>A0A955EE95_UNCKA</name>
<dbReference type="PANTHER" id="PTHR43740">
    <property type="entry name" value="LEUCYL-TRNA SYNTHETASE"/>
    <property type="match status" value="1"/>
</dbReference>
<keyword evidence="7 11" id="KW-0648">Protein biosynthesis</keyword>
<feature type="domain" description="Methionyl/Valyl/Leucyl/Isoleucyl-tRNA synthetase anticodon-binding" evidence="13">
    <location>
        <begin position="653"/>
        <end position="770"/>
    </location>
</feature>
<sequence length="806" mass="92228">MSSRNYDHKKIEQNWRPKWFADNIYKAVDFSEKPKKYILAELPYPSGPYLHAGHMMRYTVPEIHSRFLRMKGYNVMFPMGWDCFGLPAETFAIKEGKTPQEVIAQAEKDFKVAMQRMGYAIDWDREVNTSKPDYYKWTQFMFLKLWEQGLAELREMPVWWCKELGVLADEEVLAGPNNTKVSERGGYPVERKMFKQWNLKITEYADKLLKGLDDTDYMDSVKLSQTNWIGKKEGARIDFEIEGIGKVPAFTTRPDTVFGVSFVAISPEHPLVSSIVQKATNASDLTAYIQKAATLSDLEKQQKEKTGVEAKGIVVKHPFTGNDIPLFIADYILADFGTGFIMGVPAHDDRDFEFASKYGLPIIKVIQTPNDFEGDLYDGDGEVINSQQYNGMNSADMRTKIISDLEQMGIGSKEVTYKLRDQIWARQRYWGEPIPLIHTQDGDIEADYNLPVVLPELKEFLPVDGQAPLTKVPEWVNTTDSKGRPAKREVDTMPTWAGSNWYFIRYIDPQNDDAFADYEKMKYWLPVDRYFGDGGHTTAHLMYSRFWVRALYEQGLIPTPEPFKWRMTGGLLLGEDGTKMSKSKPEYSVDPKDLLENYGADAARMVLAFLGPYSETFPWNSRSVVACYRVIRQIYEMFDKVSDTPASKTQLVAYNKLVKNTEYMYENLKVNTAISEIMIFVNASKDWDTVNSQVWNGFLRVIAPVVPFVAEELWQETHGYVSWDAVNSIHLQDFPTFDEALTLDDVIEVPVQINGKVRAKLSVNANATEEQVKEAAFANSNITKWLDGQEPKKVIYITGRILNIVV</sequence>
<dbReference type="Gene3D" id="1.10.730.10">
    <property type="entry name" value="Isoleucyl-tRNA Synthetase, Domain 1"/>
    <property type="match status" value="1"/>
</dbReference>
<dbReference type="AlphaFoldDB" id="A0A955EE95"/>
<dbReference type="SUPFAM" id="SSF52374">
    <property type="entry name" value="Nucleotidylyl transferase"/>
    <property type="match status" value="1"/>
</dbReference>
<dbReference type="GO" id="GO:0004823">
    <property type="term" value="F:leucine-tRNA ligase activity"/>
    <property type="evidence" value="ECO:0007669"/>
    <property type="project" value="UniProtKB-UniRule"/>
</dbReference>
<dbReference type="GO" id="GO:0005524">
    <property type="term" value="F:ATP binding"/>
    <property type="evidence" value="ECO:0007669"/>
    <property type="project" value="UniProtKB-KW"/>
</dbReference>
<organism evidence="15 16">
    <name type="scientific">candidate division WWE3 bacterium</name>
    <dbReference type="NCBI Taxonomy" id="2053526"/>
    <lineage>
        <taxon>Bacteria</taxon>
        <taxon>Katanobacteria</taxon>
    </lineage>
</organism>
<dbReference type="InterPro" id="IPR002300">
    <property type="entry name" value="aa-tRNA-synth_Ia"/>
</dbReference>
<dbReference type="Pfam" id="PF00133">
    <property type="entry name" value="tRNA-synt_1"/>
    <property type="match status" value="2"/>
</dbReference>
<reference evidence="15" key="1">
    <citation type="submission" date="2020-04" db="EMBL/GenBank/DDBJ databases">
        <authorList>
            <person name="Zhang T."/>
        </authorList>
    </citation>
    <scope>NUCLEOTIDE SEQUENCE</scope>
    <source>
        <strain evidence="15">HKST-UBA79</strain>
    </source>
</reference>
<dbReference type="InterPro" id="IPR009080">
    <property type="entry name" value="tRNAsynth_Ia_anticodon-bd"/>
</dbReference>
<evidence type="ECO:0000259" key="14">
    <source>
        <dbReference type="Pfam" id="PF13603"/>
    </source>
</evidence>
<proteinExistence type="inferred from homology"/>
<dbReference type="GO" id="GO:0002161">
    <property type="term" value="F:aminoacyl-tRNA deacylase activity"/>
    <property type="evidence" value="ECO:0007669"/>
    <property type="project" value="InterPro"/>
</dbReference>
<evidence type="ECO:0000256" key="10">
    <source>
        <dbReference type="NCBIfam" id="TIGR00396"/>
    </source>
</evidence>
<evidence type="ECO:0000256" key="4">
    <source>
        <dbReference type="ARBA" id="ARBA00022598"/>
    </source>
</evidence>
<evidence type="ECO:0000256" key="7">
    <source>
        <dbReference type="ARBA" id="ARBA00022917"/>
    </source>
</evidence>
<reference evidence="15" key="2">
    <citation type="journal article" date="2021" name="Microbiome">
        <title>Successional dynamics and alternative stable states in a saline activated sludge microbial community over 9 years.</title>
        <authorList>
            <person name="Wang Y."/>
            <person name="Ye J."/>
            <person name="Ju F."/>
            <person name="Liu L."/>
            <person name="Boyd J.A."/>
            <person name="Deng Y."/>
            <person name="Parks D.H."/>
            <person name="Jiang X."/>
            <person name="Yin X."/>
            <person name="Woodcroft B.J."/>
            <person name="Tyson G.W."/>
            <person name="Hugenholtz P."/>
            <person name="Polz M.F."/>
            <person name="Zhang T."/>
        </authorList>
    </citation>
    <scope>NUCLEOTIDE SEQUENCE</scope>
    <source>
        <strain evidence="15">HKST-UBA79</strain>
    </source>
</reference>
<comment type="similarity">
    <text evidence="1 11">Belongs to the class-I aminoacyl-tRNA synthetase family.</text>
</comment>
<feature type="domain" description="Leucyl-tRNA synthetase editing" evidence="14">
    <location>
        <begin position="227"/>
        <end position="405"/>
    </location>
</feature>
<dbReference type="EC" id="6.1.1.4" evidence="2 10"/>
<gene>
    <name evidence="15" type="ORF">KC980_01295</name>
</gene>
<comment type="catalytic activity">
    <reaction evidence="9">
        <text>tRNA(Leu) + L-leucine + ATP = L-leucyl-tRNA(Leu) + AMP + diphosphate</text>
        <dbReference type="Rhea" id="RHEA:11688"/>
        <dbReference type="Rhea" id="RHEA-COMP:9613"/>
        <dbReference type="Rhea" id="RHEA-COMP:9622"/>
        <dbReference type="ChEBI" id="CHEBI:30616"/>
        <dbReference type="ChEBI" id="CHEBI:33019"/>
        <dbReference type="ChEBI" id="CHEBI:57427"/>
        <dbReference type="ChEBI" id="CHEBI:78442"/>
        <dbReference type="ChEBI" id="CHEBI:78494"/>
        <dbReference type="ChEBI" id="CHEBI:456215"/>
        <dbReference type="EC" id="6.1.1.4"/>
    </reaction>
</comment>
<evidence type="ECO:0000259" key="13">
    <source>
        <dbReference type="Pfam" id="PF08264"/>
    </source>
</evidence>
<accession>A0A955EE95</accession>
<evidence type="ECO:0000256" key="8">
    <source>
        <dbReference type="ARBA" id="ARBA00023146"/>
    </source>
</evidence>
<evidence type="ECO:0000256" key="6">
    <source>
        <dbReference type="ARBA" id="ARBA00022840"/>
    </source>
</evidence>
<dbReference type="NCBIfam" id="TIGR00396">
    <property type="entry name" value="leuS_bact"/>
    <property type="match status" value="1"/>
</dbReference>
<keyword evidence="4 11" id="KW-0436">Ligase</keyword>
<dbReference type="PRINTS" id="PR00985">
    <property type="entry name" value="TRNASYNTHLEU"/>
</dbReference>
<dbReference type="GO" id="GO:0005829">
    <property type="term" value="C:cytosol"/>
    <property type="evidence" value="ECO:0007669"/>
    <property type="project" value="TreeGrafter"/>
</dbReference>
<evidence type="ECO:0000313" key="16">
    <source>
        <dbReference type="Proteomes" id="UP000740557"/>
    </source>
</evidence>
<evidence type="ECO:0000256" key="11">
    <source>
        <dbReference type="RuleBase" id="RU363035"/>
    </source>
</evidence>
<dbReference type="GO" id="GO:0006429">
    <property type="term" value="P:leucyl-tRNA aminoacylation"/>
    <property type="evidence" value="ECO:0007669"/>
    <property type="project" value="UniProtKB-UniRule"/>
</dbReference>
<evidence type="ECO:0000256" key="1">
    <source>
        <dbReference type="ARBA" id="ARBA00005594"/>
    </source>
</evidence>
<dbReference type="Gene3D" id="3.40.50.620">
    <property type="entry name" value="HUPs"/>
    <property type="match status" value="2"/>
</dbReference>
<evidence type="ECO:0000259" key="12">
    <source>
        <dbReference type="Pfam" id="PF00133"/>
    </source>
</evidence>
<evidence type="ECO:0000256" key="2">
    <source>
        <dbReference type="ARBA" id="ARBA00013164"/>
    </source>
</evidence>